<dbReference type="InterPro" id="IPR009003">
    <property type="entry name" value="Peptidase_S1_PA"/>
</dbReference>
<dbReference type="SMART" id="SM00280">
    <property type="entry name" value="KAZAL"/>
    <property type="match status" value="1"/>
</dbReference>
<feature type="transmembrane region" description="Helical" evidence="13">
    <location>
        <begin position="709"/>
        <end position="734"/>
    </location>
</feature>
<dbReference type="InterPro" id="IPR009030">
    <property type="entry name" value="Growth_fac_rcpt_cys_sf"/>
</dbReference>
<evidence type="ECO:0000256" key="10">
    <source>
        <dbReference type="ARBA" id="ARBA00022989"/>
    </source>
</evidence>
<dbReference type="PRINTS" id="PR00834">
    <property type="entry name" value="PROTEASES2C"/>
</dbReference>
<dbReference type="Gene3D" id="2.40.10.120">
    <property type="match status" value="1"/>
</dbReference>
<reference evidence="18 19" key="1">
    <citation type="submission" date="2017-12" db="EMBL/GenBank/DDBJ databases">
        <title>Integrating genomic resources of turbot (Scophthalmus maximus) in depth evaluation of genetic and physical mapping variation across individuals.</title>
        <authorList>
            <person name="Martinez P."/>
        </authorList>
    </citation>
    <scope>NUCLEOTIDE SEQUENCE [LARGE SCALE GENOMIC DNA]</scope>
</reference>
<dbReference type="InterPro" id="IPR017452">
    <property type="entry name" value="GPCR_Rhodpsn_7TM"/>
</dbReference>
<keyword evidence="5 18" id="KW-0645">Protease</keyword>
<dbReference type="InterPro" id="IPR002350">
    <property type="entry name" value="Kazal_dom"/>
</dbReference>
<feature type="transmembrane region" description="Helical" evidence="13">
    <location>
        <begin position="784"/>
        <end position="804"/>
    </location>
</feature>
<dbReference type="Pfam" id="PF00001">
    <property type="entry name" value="7tm_1"/>
    <property type="match status" value="1"/>
</dbReference>
<dbReference type="FunFam" id="2.40.10.120:FF:000002">
    <property type="entry name" value="HtrA serine peptidase 3"/>
    <property type="match status" value="1"/>
</dbReference>
<dbReference type="SUPFAM" id="SSF100895">
    <property type="entry name" value="Kazal-type serine protease inhibitors"/>
    <property type="match status" value="1"/>
</dbReference>
<keyword evidence="8" id="KW-0378">Hydrolase</keyword>
<dbReference type="InterPro" id="IPR000276">
    <property type="entry name" value="GPCR_Rhodpsn"/>
</dbReference>
<dbReference type="InterPro" id="IPR036058">
    <property type="entry name" value="Kazal_dom_sf"/>
</dbReference>
<dbReference type="GO" id="GO:0005576">
    <property type="term" value="C:extracellular region"/>
    <property type="evidence" value="ECO:0007669"/>
    <property type="project" value="UniProtKB-SubCell"/>
</dbReference>
<dbReference type="Proteomes" id="UP000246464">
    <property type="component" value="Chromosome 8"/>
</dbReference>
<dbReference type="CDD" id="cd00104">
    <property type="entry name" value="KAZAL_FS"/>
    <property type="match status" value="1"/>
</dbReference>
<dbReference type="InterPro" id="IPR049579">
    <property type="entry name" value="GPR26/78-like"/>
</dbReference>
<evidence type="ECO:0000259" key="15">
    <source>
        <dbReference type="PROSITE" id="PS50262"/>
    </source>
</evidence>
<keyword evidence="10 13" id="KW-1133">Transmembrane helix</keyword>
<dbReference type="PANTHER" id="PTHR22939">
    <property type="entry name" value="SERINE PROTEASE FAMILY S1C HTRA-RELATED"/>
    <property type="match status" value="1"/>
</dbReference>
<feature type="domain" description="G-protein coupled receptors family 1 profile" evidence="15">
    <location>
        <begin position="561"/>
        <end position="835"/>
    </location>
</feature>
<dbReference type="Pfam" id="PF07648">
    <property type="entry name" value="Kazal_2"/>
    <property type="match status" value="1"/>
</dbReference>
<dbReference type="GO" id="GO:0004930">
    <property type="term" value="F:G protein-coupled receptor activity"/>
    <property type="evidence" value="ECO:0007669"/>
    <property type="project" value="InterPro"/>
</dbReference>
<feature type="transmembrane region" description="Helical" evidence="13">
    <location>
        <begin position="620"/>
        <end position="641"/>
    </location>
</feature>
<name>A0A2U9BQG1_SCOMX</name>
<keyword evidence="7" id="KW-0732">Signal</keyword>
<feature type="domain" description="Kazal-like" evidence="17">
    <location>
        <begin position="145"/>
        <end position="184"/>
    </location>
</feature>
<dbReference type="GO" id="GO:0004252">
    <property type="term" value="F:serine-type endopeptidase activity"/>
    <property type="evidence" value="ECO:0007669"/>
    <property type="project" value="InterPro"/>
</dbReference>
<evidence type="ECO:0000259" key="17">
    <source>
        <dbReference type="PROSITE" id="PS51465"/>
    </source>
</evidence>
<dbReference type="Gene3D" id="3.30.60.30">
    <property type="match status" value="1"/>
</dbReference>
<feature type="transmembrane region" description="Helical" evidence="13">
    <location>
        <begin position="581"/>
        <end position="600"/>
    </location>
</feature>
<dbReference type="InterPro" id="IPR000867">
    <property type="entry name" value="IGFBP-like"/>
</dbReference>
<evidence type="ECO:0000256" key="2">
    <source>
        <dbReference type="ARBA" id="ARBA00004613"/>
    </source>
</evidence>
<keyword evidence="19" id="KW-1185">Reference proteome</keyword>
<evidence type="ECO:0000256" key="1">
    <source>
        <dbReference type="ARBA" id="ARBA00004370"/>
    </source>
</evidence>
<feature type="transmembrane region" description="Helical" evidence="13">
    <location>
        <begin position="545"/>
        <end position="569"/>
    </location>
</feature>
<evidence type="ECO:0000256" key="4">
    <source>
        <dbReference type="ARBA" id="ARBA00022525"/>
    </source>
</evidence>
<dbReference type="SMART" id="SM00228">
    <property type="entry name" value="PDZ"/>
    <property type="match status" value="1"/>
</dbReference>
<dbReference type="PROSITE" id="PS51323">
    <property type="entry name" value="IGFBP_N_2"/>
    <property type="match status" value="1"/>
</dbReference>
<dbReference type="SUPFAM" id="SSF50156">
    <property type="entry name" value="PDZ domain-like"/>
    <property type="match status" value="1"/>
</dbReference>
<evidence type="ECO:0000256" key="9">
    <source>
        <dbReference type="ARBA" id="ARBA00022825"/>
    </source>
</evidence>
<dbReference type="GO" id="GO:0006508">
    <property type="term" value="P:proteolysis"/>
    <property type="evidence" value="ECO:0007669"/>
    <property type="project" value="UniProtKB-KW"/>
</dbReference>
<dbReference type="CDD" id="cd15219">
    <property type="entry name" value="7tmA_GPR26_GPR78-like"/>
    <property type="match status" value="1"/>
</dbReference>
<dbReference type="PANTHER" id="PTHR22939:SF14">
    <property type="entry name" value="SERINE PROTEASE HTRA3"/>
    <property type="match status" value="1"/>
</dbReference>
<keyword evidence="4" id="KW-0964">Secreted</keyword>
<accession>A0A2U9BQG1</accession>
<dbReference type="InterPro" id="IPR036034">
    <property type="entry name" value="PDZ_sf"/>
</dbReference>
<dbReference type="GO" id="GO:0016020">
    <property type="term" value="C:membrane"/>
    <property type="evidence" value="ECO:0007669"/>
    <property type="project" value="UniProtKB-SubCell"/>
</dbReference>
<dbReference type="EMBL" id="CP026250">
    <property type="protein sequence ID" value="AWP06418.1"/>
    <property type="molecule type" value="Genomic_DNA"/>
</dbReference>
<dbReference type="STRING" id="52904.ENSSMAP00000026312"/>
<protein>
    <submittedName>
        <fullName evidence="18">Putative serine protease HTRA3-like</fullName>
    </submittedName>
</protein>
<dbReference type="Pfam" id="PF17820">
    <property type="entry name" value="PDZ_6"/>
    <property type="match status" value="1"/>
</dbReference>
<dbReference type="Pfam" id="PF13365">
    <property type="entry name" value="Trypsin_2"/>
    <property type="match status" value="1"/>
</dbReference>
<comment type="subcellular location">
    <subcellularLocation>
        <location evidence="1">Membrane</location>
    </subcellularLocation>
    <subcellularLocation>
        <location evidence="2">Secreted</location>
    </subcellularLocation>
</comment>
<keyword evidence="11 13" id="KW-0472">Membrane</keyword>
<dbReference type="Gene3D" id="4.10.40.20">
    <property type="match status" value="1"/>
</dbReference>
<feature type="domain" description="IGFBP N-terminal" evidence="16">
    <location>
        <begin position="67"/>
        <end position="140"/>
    </location>
</feature>
<dbReference type="CDD" id="cd06785">
    <property type="entry name" value="cpPDZ_HtrA-like"/>
    <property type="match status" value="1"/>
</dbReference>
<evidence type="ECO:0000313" key="19">
    <source>
        <dbReference type="Proteomes" id="UP000246464"/>
    </source>
</evidence>
<evidence type="ECO:0000256" key="12">
    <source>
        <dbReference type="ARBA" id="ARBA00023157"/>
    </source>
</evidence>
<dbReference type="FunFam" id="1.20.1070.10:FF:000289">
    <property type="entry name" value="G protein-coupled receptor 78"/>
    <property type="match status" value="1"/>
</dbReference>
<keyword evidence="9" id="KW-0720">Serine protease</keyword>
<dbReference type="PROSITE" id="PS51465">
    <property type="entry name" value="KAZAL_2"/>
    <property type="match status" value="1"/>
</dbReference>
<dbReference type="InterPro" id="IPR001940">
    <property type="entry name" value="Peptidase_S1C"/>
</dbReference>
<dbReference type="Pfam" id="PF00219">
    <property type="entry name" value="IGFBP"/>
    <property type="match status" value="1"/>
</dbReference>
<dbReference type="PROSITE" id="PS50262">
    <property type="entry name" value="G_PROTEIN_RECEP_F1_2"/>
    <property type="match status" value="1"/>
</dbReference>
<organism evidence="18 19">
    <name type="scientific">Scophthalmus maximus</name>
    <name type="common">Turbot</name>
    <name type="synonym">Psetta maxima</name>
    <dbReference type="NCBI Taxonomy" id="52904"/>
    <lineage>
        <taxon>Eukaryota</taxon>
        <taxon>Metazoa</taxon>
        <taxon>Chordata</taxon>
        <taxon>Craniata</taxon>
        <taxon>Vertebrata</taxon>
        <taxon>Euteleostomi</taxon>
        <taxon>Actinopterygii</taxon>
        <taxon>Neopterygii</taxon>
        <taxon>Teleostei</taxon>
        <taxon>Neoteleostei</taxon>
        <taxon>Acanthomorphata</taxon>
        <taxon>Carangaria</taxon>
        <taxon>Pleuronectiformes</taxon>
        <taxon>Pleuronectoidei</taxon>
        <taxon>Scophthalmidae</taxon>
        <taxon>Scophthalmus</taxon>
    </lineage>
</organism>
<evidence type="ECO:0000256" key="3">
    <source>
        <dbReference type="ARBA" id="ARBA00010541"/>
    </source>
</evidence>
<evidence type="ECO:0000256" key="8">
    <source>
        <dbReference type="ARBA" id="ARBA00022801"/>
    </source>
</evidence>
<sequence>MVRTITASMRRSHRMSLPQVPPQTLRRLSFFQNSITDLRSEAVRRRVDLLLIPAAFVFTHDLAGAVRTDKCAPQCDASLCPSPSCPGGYITDRCNCCLVCSPREGDPCGRKNDLPCGDGLECKHLAAGSRRGTRGVCRCKMEHEVCGSDGRTYGNVCKMRAAGRKAQQKGRAEVKQAHKGPCSRLGAGSSLLHPSSLRYKFNFIADVVEKIAPAVVHIELFVRHPLFGRHMHLSSGSGFVVTHSGVIVTNAHVVTTAAVVTGSPQLRVQLHDGNAYEAVVRDIDRKADIATIKVNPQKRLPVLSLGRSADLRPGEFVVAIGSPFALQNTVTTGIISTAQRDGKELGIKDSDMGYIQTDAIINYGNSGGPLVNLDGEVIGINTLKVAAGISFAIPSDRISRFLTESQTEHSKDVKRRFLGIRMLTITKDLIAELKRQYPDFADLSSGVLVQQVIPNTAAENGGIKEGDVIVKINGQQVETTEDVHEVLQGDQTLLLEIRRGNDDLLFNIHPQPAGGHEQREWHTLHGILPTAATKAEPREMSIPEFLLEVSIVVIAVVSLLTNVSVLLCFTQSAELRSHVPGIFILNLSFSNILLAIINMPSTFLGVAKSAEPFGHEFCQAVSFAETFLTTNAMMSMAALSMDRWIAVVFPLSYCSKMRYRDALLIVAYSWLHSLTFSLTQLLMDWGGYSHTYASCTVHLDGRERSRLPAYATFTVLFHLSSFALCLFVLCFAYLKVLRVARSHCKRIDVITVQTLLLLVDIHPSVKERCLAEQKKRRQRGTKKICIFIGSFILCFSPYVMTRLVDLLPSVHVPRYVGIATKCLSYAKASTDPFVYCLLRQQYRKVLVSIIYRVLRKNHYSLSAHSMSSTLDTADDNCIARIT</sequence>
<comment type="similarity">
    <text evidence="3">Belongs to the peptidase S1C family.</text>
</comment>
<dbReference type="InterPro" id="IPR041489">
    <property type="entry name" value="PDZ_6"/>
</dbReference>
<evidence type="ECO:0000259" key="16">
    <source>
        <dbReference type="PROSITE" id="PS51323"/>
    </source>
</evidence>
<dbReference type="PROSITE" id="PS50106">
    <property type="entry name" value="PDZ"/>
    <property type="match status" value="1"/>
</dbReference>
<gene>
    <name evidence="18" type="ORF">SMAX5B_004907</name>
</gene>
<dbReference type="SUPFAM" id="SSF81321">
    <property type="entry name" value="Family A G protein-coupled receptor-like"/>
    <property type="match status" value="1"/>
</dbReference>
<evidence type="ECO:0000256" key="11">
    <source>
        <dbReference type="ARBA" id="ARBA00023136"/>
    </source>
</evidence>
<keyword evidence="12" id="KW-1015">Disulfide bond</keyword>
<dbReference type="Gene3D" id="1.20.1070.10">
    <property type="entry name" value="Rhodopsin 7-helix transmembrane proteins"/>
    <property type="match status" value="1"/>
</dbReference>
<evidence type="ECO:0000313" key="18">
    <source>
        <dbReference type="EMBL" id="AWP06418.1"/>
    </source>
</evidence>
<dbReference type="SMART" id="SM00121">
    <property type="entry name" value="IB"/>
    <property type="match status" value="1"/>
</dbReference>
<dbReference type="InterPro" id="IPR001478">
    <property type="entry name" value="PDZ"/>
</dbReference>
<dbReference type="AlphaFoldDB" id="A0A2U9BQG1"/>
<evidence type="ECO:0000256" key="13">
    <source>
        <dbReference type="SAM" id="Phobius"/>
    </source>
</evidence>
<proteinExistence type="inferred from homology"/>
<dbReference type="SUPFAM" id="SSF57184">
    <property type="entry name" value="Growth factor receptor domain"/>
    <property type="match status" value="1"/>
</dbReference>
<evidence type="ECO:0000256" key="5">
    <source>
        <dbReference type="ARBA" id="ARBA00022670"/>
    </source>
</evidence>
<evidence type="ECO:0000259" key="14">
    <source>
        <dbReference type="PROSITE" id="PS50106"/>
    </source>
</evidence>
<feature type="transmembrane region" description="Helical" evidence="13">
    <location>
        <begin position="662"/>
        <end position="683"/>
    </location>
</feature>
<dbReference type="SUPFAM" id="SSF50494">
    <property type="entry name" value="Trypsin-like serine proteases"/>
    <property type="match status" value="1"/>
</dbReference>
<dbReference type="Gene3D" id="2.30.42.10">
    <property type="match status" value="1"/>
</dbReference>
<evidence type="ECO:0000256" key="7">
    <source>
        <dbReference type="ARBA" id="ARBA00022729"/>
    </source>
</evidence>
<keyword evidence="6 13" id="KW-0812">Transmembrane</keyword>
<feature type="domain" description="PDZ" evidence="14">
    <location>
        <begin position="406"/>
        <end position="501"/>
    </location>
</feature>
<evidence type="ECO:0000256" key="6">
    <source>
        <dbReference type="ARBA" id="ARBA00022692"/>
    </source>
</evidence>